<feature type="domain" description="Transposase IS66 C-terminal" evidence="2">
    <location>
        <begin position="240"/>
        <end position="277"/>
    </location>
</feature>
<dbReference type="EMBL" id="JAPDNT010000010">
    <property type="protein sequence ID" value="MCW3475695.1"/>
    <property type="molecule type" value="Genomic_DNA"/>
</dbReference>
<dbReference type="PANTHER" id="PTHR33678:SF1">
    <property type="entry name" value="BLL1576 PROTEIN"/>
    <property type="match status" value="1"/>
</dbReference>
<accession>A0AA41YMZ5</accession>
<dbReference type="InterPro" id="IPR004291">
    <property type="entry name" value="Transposase_IS66_central"/>
</dbReference>
<comment type="caution">
    <text evidence="3">The sequence shown here is derived from an EMBL/GenBank/DDBJ whole genome shotgun (WGS) entry which is preliminary data.</text>
</comment>
<evidence type="ECO:0000259" key="1">
    <source>
        <dbReference type="Pfam" id="PF03050"/>
    </source>
</evidence>
<evidence type="ECO:0000313" key="3">
    <source>
        <dbReference type="EMBL" id="MCW3475695.1"/>
    </source>
</evidence>
<dbReference type="Pfam" id="PF13817">
    <property type="entry name" value="DDE_Tnp_IS66_C"/>
    <property type="match status" value="1"/>
</dbReference>
<dbReference type="AlphaFoldDB" id="A0AA41YMZ5"/>
<evidence type="ECO:0000259" key="2">
    <source>
        <dbReference type="Pfam" id="PF13817"/>
    </source>
</evidence>
<reference evidence="3" key="1">
    <citation type="submission" date="2022-09" db="EMBL/GenBank/DDBJ databases">
        <title>Rhodovastum sp. nov. RN2-1 isolated from soil in Seongnam, South Korea.</title>
        <authorList>
            <person name="Le N.T."/>
        </authorList>
    </citation>
    <scope>NUCLEOTIDE SEQUENCE</scope>
    <source>
        <strain evidence="3">RN2-1</strain>
    </source>
</reference>
<evidence type="ECO:0000313" key="4">
    <source>
        <dbReference type="Proteomes" id="UP001165679"/>
    </source>
</evidence>
<organism evidence="3 4">
    <name type="scientific">Limobrevibacterium gyesilva</name>
    <dbReference type="NCBI Taxonomy" id="2991712"/>
    <lineage>
        <taxon>Bacteria</taxon>
        <taxon>Pseudomonadati</taxon>
        <taxon>Pseudomonadota</taxon>
        <taxon>Alphaproteobacteria</taxon>
        <taxon>Acetobacterales</taxon>
        <taxon>Acetobacteraceae</taxon>
        <taxon>Limobrevibacterium</taxon>
    </lineage>
</organism>
<dbReference type="NCBIfam" id="NF033517">
    <property type="entry name" value="transpos_IS66"/>
    <property type="match status" value="1"/>
</dbReference>
<dbReference type="RefSeq" id="WP_264714417.1">
    <property type="nucleotide sequence ID" value="NZ_JAPDNT010000010.1"/>
</dbReference>
<feature type="domain" description="Transposase IS66 central" evidence="1">
    <location>
        <begin position="42"/>
        <end position="233"/>
    </location>
</feature>
<dbReference type="InterPro" id="IPR039552">
    <property type="entry name" value="IS66_C"/>
</dbReference>
<dbReference type="Proteomes" id="UP001165679">
    <property type="component" value="Unassembled WGS sequence"/>
</dbReference>
<protein>
    <submittedName>
        <fullName evidence="3">IS66 family transposase</fullName>
    </submittedName>
</protein>
<dbReference type="InterPro" id="IPR052344">
    <property type="entry name" value="Transposase-related"/>
</dbReference>
<gene>
    <name evidence="3" type="ORF">OL599_14025</name>
</gene>
<proteinExistence type="predicted"/>
<dbReference type="PANTHER" id="PTHR33678">
    <property type="entry name" value="BLL1576 PROTEIN"/>
    <property type="match status" value="1"/>
</dbReference>
<keyword evidence="4" id="KW-1185">Reference proteome</keyword>
<name>A0AA41YMZ5_9PROT</name>
<reference evidence="3" key="2">
    <citation type="submission" date="2022-10" db="EMBL/GenBank/DDBJ databases">
        <authorList>
            <person name="Trinh H.N."/>
        </authorList>
    </citation>
    <scope>NUCLEOTIDE SEQUENCE</scope>
    <source>
        <strain evidence="3">RN2-1</strain>
    </source>
</reference>
<sequence length="292" mass="32807">MHLKPALRDVESVYRHGHERCLLLLAEVTEPISSGDRPSQYVRDGRPYGCADPPAVLYRYSPDRKGIHPQEHLRDFKGILQADGYAGYGEIYRDGGVVEAACMAHARRKFWDVHEKTRSALSREALERIAALYKIEDSVRGLPSGQRLRVRAERMAPLMADMHAWLETTCSRISGRSDMAAAIRYSLKRWDALTLILRDGRACIDNSAAERAMRPIALGRRNWSFAGSDAGGERAAAIYSLIETAKVNGLDPEAYLRHVIERVADHPVNRIAELLPWNVDGIRARLDQRLAA</sequence>
<feature type="non-terminal residue" evidence="3">
    <location>
        <position position="1"/>
    </location>
</feature>
<dbReference type="Pfam" id="PF03050">
    <property type="entry name" value="DDE_Tnp_IS66"/>
    <property type="match status" value="1"/>
</dbReference>